<dbReference type="Proteomes" id="UP000789525">
    <property type="component" value="Unassembled WGS sequence"/>
</dbReference>
<sequence>MPIFYRIQHTGLPPDGVGDVRLGGGVSDSPRVDGAYVRGSVLGGKPGNVLEIAISWFAVPCKTVVGKTLSDETDFGGGECECDHYFKEGREKVAGSPFIPLASSHMRSSADDESLTGIRTPPIERMPFTNRPLGPTRANQMTIVISPLSAEGVDHLRSTRAYSVTSAPTIPSDHLGRLIMSNRVFDLFDKRSNPTTVRLTVQSATSGDPYAPLKRLKRGQVLKPHVLLLIGSDNGSDIGAIGAYEDEIFIYEAANLVE</sequence>
<accession>A0ACA9MMK5</accession>
<protein>
    <submittedName>
        <fullName evidence="1">12137_t:CDS:1</fullName>
    </submittedName>
</protein>
<organism evidence="1 2">
    <name type="scientific">Acaulospora colombiana</name>
    <dbReference type="NCBI Taxonomy" id="27376"/>
    <lineage>
        <taxon>Eukaryota</taxon>
        <taxon>Fungi</taxon>
        <taxon>Fungi incertae sedis</taxon>
        <taxon>Mucoromycota</taxon>
        <taxon>Glomeromycotina</taxon>
        <taxon>Glomeromycetes</taxon>
        <taxon>Diversisporales</taxon>
        <taxon>Acaulosporaceae</taxon>
        <taxon>Acaulospora</taxon>
    </lineage>
</organism>
<proteinExistence type="predicted"/>
<dbReference type="EMBL" id="CAJVPT010013096">
    <property type="protein sequence ID" value="CAG8592835.1"/>
    <property type="molecule type" value="Genomic_DNA"/>
</dbReference>
<gene>
    <name evidence="1" type="ORF">ACOLOM_LOCUS6386</name>
</gene>
<name>A0ACA9MMK5_9GLOM</name>
<keyword evidence="2" id="KW-1185">Reference proteome</keyword>
<reference evidence="1" key="1">
    <citation type="submission" date="2021-06" db="EMBL/GenBank/DDBJ databases">
        <authorList>
            <person name="Kallberg Y."/>
            <person name="Tangrot J."/>
            <person name="Rosling A."/>
        </authorList>
    </citation>
    <scope>NUCLEOTIDE SEQUENCE</scope>
    <source>
        <strain evidence="1">CL356</strain>
    </source>
</reference>
<comment type="caution">
    <text evidence="1">The sequence shown here is derived from an EMBL/GenBank/DDBJ whole genome shotgun (WGS) entry which is preliminary data.</text>
</comment>
<evidence type="ECO:0000313" key="1">
    <source>
        <dbReference type="EMBL" id="CAG8592835.1"/>
    </source>
</evidence>
<evidence type="ECO:0000313" key="2">
    <source>
        <dbReference type="Proteomes" id="UP000789525"/>
    </source>
</evidence>